<dbReference type="InterPro" id="IPR044730">
    <property type="entry name" value="RNase_H-like_dom_plant"/>
</dbReference>
<proteinExistence type="predicted"/>
<sequence length="133" mass="14658">MAGVVKDGRVGCGGVLYAASGIIRGMFSGSEIGSDFNLAALFAIKSALKLFGMTRWAGGMNLLVEIDSLAVLNWLENPCSRPWSFWPILVEIDSLLHQIGNVSFVQTRSVGRGMVYWLAKDGLLRPEYFNAWW</sequence>
<protein>
    <recommendedName>
        <fullName evidence="3">RNase H type-1 domain-containing protein</fullName>
    </recommendedName>
</protein>
<evidence type="ECO:0000313" key="2">
    <source>
        <dbReference type="Proteomes" id="UP001396334"/>
    </source>
</evidence>
<dbReference type="InterPro" id="IPR036397">
    <property type="entry name" value="RNaseH_sf"/>
</dbReference>
<name>A0ABR2S1I8_9ROSI</name>
<organism evidence="1 2">
    <name type="scientific">Hibiscus sabdariffa</name>
    <name type="common">roselle</name>
    <dbReference type="NCBI Taxonomy" id="183260"/>
    <lineage>
        <taxon>Eukaryota</taxon>
        <taxon>Viridiplantae</taxon>
        <taxon>Streptophyta</taxon>
        <taxon>Embryophyta</taxon>
        <taxon>Tracheophyta</taxon>
        <taxon>Spermatophyta</taxon>
        <taxon>Magnoliopsida</taxon>
        <taxon>eudicotyledons</taxon>
        <taxon>Gunneridae</taxon>
        <taxon>Pentapetalae</taxon>
        <taxon>rosids</taxon>
        <taxon>malvids</taxon>
        <taxon>Malvales</taxon>
        <taxon>Malvaceae</taxon>
        <taxon>Malvoideae</taxon>
        <taxon>Hibiscus</taxon>
    </lineage>
</organism>
<comment type="caution">
    <text evidence="1">The sequence shown here is derived from an EMBL/GenBank/DDBJ whole genome shotgun (WGS) entry which is preliminary data.</text>
</comment>
<dbReference type="Gene3D" id="3.30.420.10">
    <property type="entry name" value="Ribonuclease H-like superfamily/Ribonuclease H"/>
    <property type="match status" value="1"/>
</dbReference>
<evidence type="ECO:0000313" key="1">
    <source>
        <dbReference type="EMBL" id="KAK9018861.1"/>
    </source>
</evidence>
<dbReference type="InterPro" id="IPR012337">
    <property type="entry name" value="RNaseH-like_sf"/>
</dbReference>
<dbReference type="EMBL" id="JBBPBN010000018">
    <property type="protein sequence ID" value="KAK9018861.1"/>
    <property type="molecule type" value="Genomic_DNA"/>
</dbReference>
<accession>A0ABR2S1I8</accession>
<keyword evidence="2" id="KW-1185">Reference proteome</keyword>
<gene>
    <name evidence="1" type="ORF">V6N11_033907</name>
</gene>
<reference evidence="1 2" key="1">
    <citation type="journal article" date="2024" name="G3 (Bethesda)">
        <title>Genome assembly of Hibiscus sabdariffa L. provides insights into metabolisms of medicinal natural products.</title>
        <authorList>
            <person name="Kim T."/>
        </authorList>
    </citation>
    <scope>NUCLEOTIDE SEQUENCE [LARGE SCALE GENOMIC DNA]</scope>
    <source>
        <strain evidence="1">TK-2024</strain>
        <tissue evidence="1">Old leaves</tissue>
    </source>
</reference>
<dbReference type="CDD" id="cd06222">
    <property type="entry name" value="RNase_H_like"/>
    <property type="match status" value="1"/>
</dbReference>
<dbReference type="SUPFAM" id="SSF53098">
    <property type="entry name" value="Ribonuclease H-like"/>
    <property type="match status" value="1"/>
</dbReference>
<dbReference type="Proteomes" id="UP001396334">
    <property type="component" value="Unassembled WGS sequence"/>
</dbReference>
<evidence type="ECO:0008006" key="3">
    <source>
        <dbReference type="Google" id="ProtNLM"/>
    </source>
</evidence>